<feature type="region of interest" description="Disordered" evidence="1">
    <location>
        <begin position="153"/>
        <end position="181"/>
    </location>
</feature>
<organism evidence="2 3">
    <name type="scientific">Carnegiea gigantea</name>
    <dbReference type="NCBI Taxonomy" id="171969"/>
    <lineage>
        <taxon>Eukaryota</taxon>
        <taxon>Viridiplantae</taxon>
        <taxon>Streptophyta</taxon>
        <taxon>Embryophyta</taxon>
        <taxon>Tracheophyta</taxon>
        <taxon>Spermatophyta</taxon>
        <taxon>Magnoliopsida</taxon>
        <taxon>eudicotyledons</taxon>
        <taxon>Gunneridae</taxon>
        <taxon>Pentapetalae</taxon>
        <taxon>Caryophyllales</taxon>
        <taxon>Cactineae</taxon>
        <taxon>Cactaceae</taxon>
        <taxon>Cactoideae</taxon>
        <taxon>Echinocereeae</taxon>
        <taxon>Carnegiea</taxon>
    </lineage>
</organism>
<protein>
    <submittedName>
        <fullName evidence="2">Uncharacterized protein</fullName>
    </submittedName>
</protein>
<dbReference type="Proteomes" id="UP001153076">
    <property type="component" value="Unassembled WGS sequence"/>
</dbReference>
<keyword evidence="3" id="KW-1185">Reference proteome</keyword>
<evidence type="ECO:0000313" key="3">
    <source>
        <dbReference type="Proteomes" id="UP001153076"/>
    </source>
</evidence>
<feature type="compositionally biased region" description="Polar residues" evidence="1">
    <location>
        <begin position="153"/>
        <end position="166"/>
    </location>
</feature>
<sequence length="231" mass="26299">MNPLQKRQLAEILAEAALQNYHENSPSPQQKLQKVTESKRNEGCSIYLSEAGIKTSQNPKPDCPSRYQTTLYFPEIMETESTREKDEAELIENPRLFLSNPFTVLLWCSAALENFSLILAHFLSLPVSHNASLFGLWILIRCKYHHQFKNIENTHNTGNSASVPTSSKKHKPEANCGARRRKNRSEVWDHFEKLEEEEDEGDVDAVTEEMTYLDLNASTSQGGSNEPFQVD</sequence>
<evidence type="ECO:0000256" key="1">
    <source>
        <dbReference type="SAM" id="MobiDB-lite"/>
    </source>
</evidence>
<reference evidence="2" key="1">
    <citation type="submission" date="2022-04" db="EMBL/GenBank/DDBJ databases">
        <title>Carnegiea gigantea Genome sequencing and assembly v2.</title>
        <authorList>
            <person name="Copetti D."/>
            <person name="Sanderson M.J."/>
            <person name="Burquez A."/>
            <person name="Wojciechowski M.F."/>
        </authorList>
    </citation>
    <scope>NUCLEOTIDE SEQUENCE</scope>
    <source>
        <strain evidence="2">SGP5-SGP5p</strain>
        <tissue evidence="2">Aerial part</tissue>
    </source>
</reference>
<name>A0A9Q1K2Y2_9CARY</name>
<dbReference type="EMBL" id="JAKOGI010000405">
    <property type="protein sequence ID" value="KAJ8435549.1"/>
    <property type="molecule type" value="Genomic_DNA"/>
</dbReference>
<accession>A0A9Q1K2Y2</accession>
<gene>
    <name evidence="2" type="ORF">Cgig2_015404</name>
</gene>
<dbReference type="AlphaFoldDB" id="A0A9Q1K2Y2"/>
<comment type="caution">
    <text evidence="2">The sequence shown here is derived from an EMBL/GenBank/DDBJ whole genome shotgun (WGS) entry which is preliminary data.</text>
</comment>
<proteinExistence type="predicted"/>
<evidence type="ECO:0000313" key="2">
    <source>
        <dbReference type="EMBL" id="KAJ8435549.1"/>
    </source>
</evidence>